<keyword evidence="14" id="KW-0378">Hydrolase</keyword>
<dbReference type="OrthoDB" id="10029630at2759"/>
<evidence type="ECO:0000256" key="10">
    <source>
        <dbReference type="PIRSR" id="PIRSR601548-4"/>
    </source>
</evidence>
<evidence type="ECO:0000256" key="4">
    <source>
        <dbReference type="ARBA" id="ARBA00023180"/>
    </source>
</evidence>
<keyword evidence="9 14" id="KW-0862">Zinc</keyword>
<dbReference type="GO" id="GO:0006508">
    <property type="term" value="P:proteolysis"/>
    <property type="evidence" value="ECO:0007669"/>
    <property type="project" value="UniProtKB-KW"/>
</dbReference>
<keyword evidence="2 15" id="KW-0732">Signal</keyword>
<sequence>MQAQNYSVFILMLLLLPFTHGLSQNRVARRVKMLLESGNELTFDDLNDMRSVQKRIVKRQADNNVNDIDLHSEPWCSTLADRLQDYSDKKKDNSNMISKASWSWQMKTYNMADILGAIAGNKNFTKWQNKFLNEIRNCTCEKEVTPDICRQRELILESTNLKPQNETLNSELNDLTTAMQAAYDGGKVDVSGKNLDFDDLIDVMGRSRDYDELARIWKDWRDQTGRQMRDIFPRTVELLNIAAREADYSDYGEFARKTYKDGDPDYDVVERVDALYGDICYLYKLLHLYAKFKLKAKYGNKYKDEDFRNDCIPAHILGEMYGLHWTNIYDILKISPDITGADVTEHLQENNFTAIKMARLAEEFFVRLGFDNMTEQFWNHSVFKRPTHINVSSSFCHASATNLFKDDYRLRMCTNVNSNDLFTIYHEMGHIAYFAAYKDQPYIYSEGANPGFHEAVGDTMSLLSSNPKMLNYSGFLGGKWKLQNETSKAWKELNINYLLFEALRRVVFLPYAYTVEKYMWDVYSGKIEPKDYNRAWVDYRMKYQGVCPPVVRSEKDWDAGAKIHVASMSPYIRYFFATILEFQFLDAICVGNGPLHKCNPFGKKVNRINRTMERFRNMLSLGRQKPWREALKSLRNAKRSKNEPLPDFNATQLTEFFEPLQAELETILTMNNIVTKIDLEGLKNNCRGWDTTYVMDTYFEGN</sequence>
<feature type="active site" description="Proton acceptor 2" evidence="7">
    <location>
        <position position="427"/>
    </location>
</feature>
<evidence type="ECO:0000256" key="6">
    <source>
        <dbReference type="PIRSR" id="PIRSR601548-10"/>
    </source>
</evidence>
<keyword evidence="9 14" id="KW-0479">Metal-binding</keyword>
<evidence type="ECO:0000256" key="13">
    <source>
        <dbReference type="PROSITE-ProRule" id="PRU01355"/>
    </source>
</evidence>
<evidence type="ECO:0000256" key="14">
    <source>
        <dbReference type="RuleBase" id="RU361144"/>
    </source>
</evidence>
<dbReference type="GO" id="GO:0046872">
    <property type="term" value="F:metal ion binding"/>
    <property type="evidence" value="ECO:0007669"/>
    <property type="project" value="UniProtKB-KW"/>
</dbReference>
<accession>A0A8S4N250</accession>
<feature type="active site" description="Proton donor 2" evidence="7">
    <location>
        <position position="564"/>
    </location>
</feature>
<feature type="binding site" evidence="9">
    <location>
        <position position="426"/>
    </location>
    <ligand>
        <name>Zn(2+)</name>
        <dbReference type="ChEBI" id="CHEBI:29105"/>
        <label>1</label>
        <note>catalytic</note>
    </ligand>
</feature>
<feature type="binding site" evidence="8">
    <location>
        <position position="259"/>
    </location>
    <ligand>
        <name>chloride</name>
        <dbReference type="ChEBI" id="CHEBI:17996"/>
        <label>1</label>
    </ligand>
</feature>
<feature type="binding site" evidence="12">
    <location>
        <position position="426"/>
    </location>
    <ligand>
        <name>Zn(2+)</name>
        <dbReference type="ChEBI" id="CHEBI:29105"/>
        <label>2</label>
        <note>catalytic</note>
    </ligand>
</feature>
<keyword evidence="4 6" id="KW-0325">Glycoprotein</keyword>
<dbReference type="Proteomes" id="UP000749559">
    <property type="component" value="Unassembled WGS sequence"/>
</dbReference>
<evidence type="ECO:0000313" key="17">
    <source>
        <dbReference type="Proteomes" id="UP000749559"/>
    </source>
</evidence>
<proteinExistence type="inferred from homology"/>
<evidence type="ECO:0000256" key="8">
    <source>
        <dbReference type="PIRSR" id="PIRSR601548-2"/>
    </source>
</evidence>
<evidence type="ECO:0000256" key="2">
    <source>
        <dbReference type="ARBA" id="ARBA00022729"/>
    </source>
</evidence>
<feature type="glycosylation site" description="N-linked (GlcNAc...) asparagine" evidence="11">
    <location>
        <position position="484"/>
    </location>
</feature>
<dbReference type="GO" id="GO:0008241">
    <property type="term" value="F:peptidyl-dipeptidase activity"/>
    <property type="evidence" value="ECO:0007669"/>
    <property type="project" value="InterPro"/>
</dbReference>
<comment type="cofactor">
    <cofactor evidence="14">
        <name>Zn(2+)</name>
        <dbReference type="ChEBI" id="CHEBI:29105"/>
    </cofactor>
    <text evidence="14">Binds 1 zinc ion per subunit.</text>
</comment>
<dbReference type="PANTHER" id="PTHR10514">
    <property type="entry name" value="ANGIOTENSIN-CONVERTING ENZYME"/>
    <property type="match status" value="1"/>
</dbReference>
<keyword evidence="17" id="KW-1185">Reference proteome</keyword>
<comment type="caution">
    <text evidence="13">Lacks conserved residue(s) required for the propagation of feature annotation.</text>
</comment>
<evidence type="ECO:0000256" key="15">
    <source>
        <dbReference type="SAM" id="SignalP"/>
    </source>
</evidence>
<evidence type="ECO:0000256" key="12">
    <source>
        <dbReference type="PIRSR" id="PIRSR601548-8"/>
    </source>
</evidence>
<protein>
    <recommendedName>
        <fullName evidence="14">Angiotensin-converting enzyme</fullName>
        <ecNumber evidence="14">3.4.-.-</ecNumber>
    </recommendedName>
</protein>
<dbReference type="Pfam" id="PF01401">
    <property type="entry name" value="Peptidase_M2"/>
    <property type="match status" value="1"/>
</dbReference>
<keyword evidence="14" id="KW-0121">Carboxypeptidase</keyword>
<dbReference type="PRINTS" id="PR00791">
    <property type="entry name" value="PEPDIPTASEA"/>
</dbReference>
<dbReference type="PANTHER" id="PTHR10514:SF27">
    <property type="entry name" value="ANGIOTENSIN-CONVERTING ENZYME"/>
    <property type="match status" value="1"/>
</dbReference>
<feature type="glycosylation site" description="N-linked (GlcNAc...) asparagine; partial" evidence="6">
    <location>
        <position position="379"/>
    </location>
</feature>
<feature type="disulfide bond" evidence="10">
    <location>
        <begin position="396"/>
        <end position="413"/>
    </location>
</feature>
<dbReference type="CDD" id="cd06461">
    <property type="entry name" value="M2_ACE"/>
    <property type="match status" value="1"/>
</dbReference>
<feature type="active site" description="Proton donor 1" evidence="5">
    <location>
        <position position="564"/>
    </location>
</feature>
<evidence type="ECO:0000256" key="9">
    <source>
        <dbReference type="PIRSR" id="PIRSR601548-3"/>
    </source>
</evidence>
<reference evidence="16" key="1">
    <citation type="submission" date="2022-03" db="EMBL/GenBank/DDBJ databases">
        <authorList>
            <person name="Martin C."/>
        </authorList>
    </citation>
    <scope>NUCLEOTIDE SEQUENCE</scope>
</reference>
<evidence type="ECO:0000256" key="7">
    <source>
        <dbReference type="PIRSR" id="PIRSR601548-11"/>
    </source>
</evidence>
<feature type="signal peptide" evidence="15">
    <location>
        <begin position="1"/>
        <end position="21"/>
    </location>
</feature>
<feature type="binding site" evidence="12">
    <location>
        <position position="430"/>
    </location>
    <ligand>
        <name>Zn(2+)</name>
        <dbReference type="ChEBI" id="CHEBI:29105"/>
        <label>2</label>
        <note>catalytic</note>
    </ligand>
</feature>
<keyword evidence="3 10" id="KW-1015">Disulfide bond</keyword>
<organism evidence="16 17">
    <name type="scientific">Owenia fusiformis</name>
    <name type="common">Polychaete worm</name>
    <dbReference type="NCBI Taxonomy" id="6347"/>
    <lineage>
        <taxon>Eukaryota</taxon>
        <taxon>Metazoa</taxon>
        <taxon>Spiralia</taxon>
        <taxon>Lophotrochozoa</taxon>
        <taxon>Annelida</taxon>
        <taxon>Polychaeta</taxon>
        <taxon>Sedentaria</taxon>
        <taxon>Canalipalpata</taxon>
        <taxon>Sabellida</taxon>
        <taxon>Oweniida</taxon>
        <taxon>Oweniidae</taxon>
        <taxon>Owenia</taxon>
    </lineage>
</organism>
<comment type="similarity">
    <text evidence="1 13 14">Belongs to the peptidase M2 family.</text>
</comment>
<dbReference type="GO" id="GO:0004180">
    <property type="term" value="F:carboxypeptidase activity"/>
    <property type="evidence" value="ECO:0007669"/>
    <property type="project" value="UniProtKB-KW"/>
</dbReference>
<dbReference type="AlphaFoldDB" id="A0A8S4N250"/>
<feature type="binding site" evidence="8">
    <location>
        <position position="573"/>
    </location>
    <ligand>
        <name>chloride</name>
        <dbReference type="ChEBI" id="CHEBI:17996"/>
        <label>1</label>
    </ligand>
</feature>
<dbReference type="EMBL" id="CAIIXF020000001">
    <property type="protein sequence ID" value="CAH1774781.1"/>
    <property type="molecule type" value="Genomic_DNA"/>
</dbReference>
<evidence type="ECO:0000313" key="16">
    <source>
        <dbReference type="EMBL" id="CAH1774781.1"/>
    </source>
</evidence>
<dbReference type="GO" id="GO:0016020">
    <property type="term" value="C:membrane"/>
    <property type="evidence" value="ECO:0007669"/>
    <property type="project" value="InterPro"/>
</dbReference>
<dbReference type="SUPFAM" id="SSF55486">
    <property type="entry name" value="Metalloproteases ('zincins'), catalytic domain"/>
    <property type="match status" value="1"/>
</dbReference>
<keyword evidence="14" id="KW-0645">Protease</keyword>
<dbReference type="EC" id="3.4.-.-" evidence="14"/>
<dbReference type="GO" id="GO:0008237">
    <property type="term" value="F:metallopeptidase activity"/>
    <property type="evidence" value="ECO:0007669"/>
    <property type="project" value="UniProtKB-KW"/>
</dbReference>
<keyword evidence="14" id="KW-0482">Metalloprotease</keyword>
<dbReference type="Gene3D" id="1.10.1370.30">
    <property type="match status" value="1"/>
</dbReference>
<feature type="disulfide bond" evidence="10">
    <location>
        <begin position="589"/>
        <end position="598"/>
    </location>
</feature>
<feature type="binding site" evidence="9">
    <location>
        <position position="430"/>
    </location>
    <ligand>
        <name>Zn(2+)</name>
        <dbReference type="ChEBI" id="CHEBI:29105"/>
        <label>1</label>
        <note>catalytic</note>
    </ligand>
</feature>
<feature type="active site" description="Proton acceptor 1" evidence="5">
    <location>
        <position position="427"/>
    </location>
</feature>
<evidence type="ECO:0000256" key="5">
    <source>
        <dbReference type="PIRSR" id="PIRSR601548-1"/>
    </source>
</evidence>
<feature type="binding site" evidence="9">
    <location>
        <position position="454"/>
    </location>
    <ligand>
        <name>Zn(2+)</name>
        <dbReference type="ChEBI" id="CHEBI:29105"/>
        <label>1</label>
        <note>catalytic</note>
    </ligand>
</feature>
<name>A0A8S4N250_OWEFU</name>
<dbReference type="InterPro" id="IPR001548">
    <property type="entry name" value="Peptidase_M2"/>
</dbReference>
<dbReference type="PROSITE" id="PS52011">
    <property type="entry name" value="PEPTIDASE_M2"/>
    <property type="match status" value="1"/>
</dbReference>
<feature type="binding site" evidence="12">
    <location>
        <position position="454"/>
    </location>
    <ligand>
        <name>Zn(2+)</name>
        <dbReference type="ChEBI" id="CHEBI:29105"/>
        <label>2</label>
        <note>catalytic</note>
    </ligand>
</feature>
<evidence type="ECO:0000256" key="3">
    <source>
        <dbReference type="ARBA" id="ARBA00023157"/>
    </source>
</evidence>
<evidence type="ECO:0000256" key="11">
    <source>
        <dbReference type="PIRSR" id="PIRSR601548-5"/>
    </source>
</evidence>
<comment type="caution">
    <text evidence="16">The sequence shown here is derived from an EMBL/GenBank/DDBJ whole genome shotgun (WGS) entry which is preliminary data.</text>
</comment>
<feature type="chain" id="PRO_5035804700" description="Angiotensin-converting enzyme" evidence="15">
    <location>
        <begin position="22"/>
        <end position="702"/>
    </location>
</feature>
<gene>
    <name evidence="16" type="ORF">OFUS_LOCUS2172</name>
</gene>
<evidence type="ECO:0000256" key="1">
    <source>
        <dbReference type="ARBA" id="ARBA00008139"/>
    </source>
</evidence>